<dbReference type="KEGG" id="ngf:FRF71_14210"/>
<evidence type="ECO:0000313" key="2">
    <source>
        <dbReference type="Proteomes" id="UP000321172"/>
    </source>
</evidence>
<reference evidence="1 2" key="1">
    <citation type="journal article" date="2013" name="J. Microbiol. Biotechnol.">
        <title>Novosphingobium ginsenosidimutans sp. nov., with the ability to convert ginsenoside.</title>
        <authorList>
            <person name="Kim J.K."/>
            <person name="He D."/>
            <person name="Liu Q.M."/>
            <person name="Park H.Y."/>
            <person name="Jung M.S."/>
            <person name="Yoon M.H."/>
            <person name="Kim S.C."/>
            <person name="Im W.T."/>
        </authorList>
    </citation>
    <scope>NUCLEOTIDE SEQUENCE [LARGE SCALE GENOMIC DNA]</scope>
    <source>
        <strain evidence="1 2">FW-6</strain>
    </source>
</reference>
<accession>A0A5B8SAD7</accession>
<evidence type="ECO:0008006" key="3">
    <source>
        <dbReference type="Google" id="ProtNLM"/>
    </source>
</evidence>
<dbReference type="PANTHER" id="PTHR12922:SF7">
    <property type="entry name" value="UBIQUINONE BIOSYNTHESIS PROTEIN COQ4 HOMOLOG, MITOCHONDRIAL"/>
    <property type="match status" value="1"/>
</dbReference>
<sequence length="280" mass="32166">MTAPLEARPSLRQAHVDFAAPDLPLMLPGRPEMRYDLPKAWRNFRELVKDKEDTSKVTPIFEALPWRGVYDAALSFLKTERAQEIRRKEPSLMKLLDDHETLRKMHKGSLAHVYCDFMEREGLSAHGLVDELDKDRPLNFYWEDQVTWYFNRMRDTHDLMHILSGFGRDALGEQCVLAFTYSQQPSPAHLFLGYAGAVEIAKRKTVKVPVFRAVREAQKMGKACPRLVEMCISDLLPLPIEEVRAKLNIKPPSYYQQAHAMWRAAGIDPYDLMAPAKQAA</sequence>
<proteinExistence type="predicted"/>
<protein>
    <recommendedName>
        <fullName evidence="3">Ubiquinone biosynthesis protein</fullName>
    </recommendedName>
</protein>
<evidence type="ECO:0000313" key="1">
    <source>
        <dbReference type="EMBL" id="QEA17610.1"/>
    </source>
</evidence>
<dbReference type="GO" id="GO:0006744">
    <property type="term" value="P:ubiquinone biosynthetic process"/>
    <property type="evidence" value="ECO:0007669"/>
    <property type="project" value="InterPro"/>
</dbReference>
<dbReference type="PANTHER" id="PTHR12922">
    <property type="entry name" value="UBIQUINONE BIOSYNTHESIS PROTEIN"/>
    <property type="match status" value="1"/>
</dbReference>
<keyword evidence="2" id="KW-1185">Reference proteome</keyword>
<dbReference type="Pfam" id="PF05019">
    <property type="entry name" value="Coq4"/>
    <property type="match status" value="1"/>
</dbReference>
<dbReference type="EMBL" id="CP042345">
    <property type="protein sequence ID" value="QEA17610.1"/>
    <property type="molecule type" value="Genomic_DNA"/>
</dbReference>
<gene>
    <name evidence="1" type="ORF">FRF71_14210</name>
</gene>
<name>A0A5B8SAD7_9SPHN</name>
<dbReference type="Proteomes" id="UP000321172">
    <property type="component" value="Chromosome"/>
</dbReference>
<dbReference type="OrthoDB" id="9775927at2"/>
<dbReference type="AlphaFoldDB" id="A0A5B8SAD7"/>
<dbReference type="InterPro" id="IPR007715">
    <property type="entry name" value="Coq4"/>
</dbReference>
<organism evidence="1 2">
    <name type="scientific">Novosphingobium ginsenosidimutans</name>
    <dbReference type="NCBI Taxonomy" id="1176536"/>
    <lineage>
        <taxon>Bacteria</taxon>
        <taxon>Pseudomonadati</taxon>
        <taxon>Pseudomonadota</taxon>
        <taxon>Alphaproteobacteria</taxon>
        <taxon>Sphingomonadales</taxon>
        <taxon>Sphingomonadaceae</taxon>
        <taxon>Novosphingobium</taxon>
    </lineage>
</organism>